<dbReference type="InterPro" id="IPR003772">
    <property type="entry name" value="YceD"/>
</dbReference>
<organism evidence="2 3">
    <name type="scientific">Corynebacterium striatum</name>
    <dbReference type="NCBI Taxonomy" id="43770"/>
    <lineage>
        <taxon>Bacteria</taxon>
        <taxon>Bacillati</taxon>
        <taxon>Actinomycetota</taxon>
        <taxon>Actinomycetes</taxon>
        <taxon>Mycobacteriales</taxon>
        <taxon>Corynebacteriaceae</taxon>
        <taxon>Corynebacterium</taxon>
    </lineage>
</organism>
<evidence type="ECO:0000256" key="1">
    <source>
        <dbReference type="SAM" id="MobiDB-lite"/>
    </source>
</evidence>
<dbReference type="EMBL" id="BJLD01000002">
    <property type="protein sequence ID" value="GEA43417.1"/>
    <property type="molecule type" value="Genomic_DNA"/>
</dbReference>
<gene>
    <name evidence="2" type="ORF">Cst04h_15870</name>
</gene>
<name>A0ABC9ZN38_CORST</name>
<dbReference type="GO" id="GO:0003677">
    <property type="term" value="F:DNA binding"/>
    <property type="evidence" value="ECO:0007669"/>
    <property type="project" value="UniProtKB-KW"/>
</dbReference>
<evidence type="ECO:0000313" key="3">
    <source>
        <dbReference type="Proteomes" id="UP000315234"/>
    </source>
</evidence>
<dbReference type="Pfam" id="PF02620">
    <property type="entry name" value="YceD"/>
    <property type="match status" value="1"/>
</dbReference>
<comment type="caution">
    <text evidence="2">The sequence shown here is derived from an EMBL/GenBank/DDBJ whole genome shotgun (WGS) entry which is preliminary data.</text>
</comment>
<sequence length="184" mass="19415">MADVLESPLKFNVAELLRSQGAAAMPEQRVQKGPAPERIGVEMIAVEKGDEITVDATLTPLGSGVLVDAAVTGTLTGECARCLKELHPVLDLHVSQVFAADEDFIGGDEADAEDQGSGDEVPEIVNDELDLLQTVIDEAGLGLPFAPVCENGCDIETPEGVTTGVSGEEEDKVDPRWSGLEKFL</sequence>
<protein>
    <submittedName>
        <fullName evidence="2">DNA-binding protein</fullName>
    </submittedName>
</protein>
<evidence type="ECO:0000313" key="2">
    <source>
        <dbReference type="EMBL" id="GEA43417.1"/>
    </source>
</evidence>
<dbReference type="RefSeq" id="WP_005528826.1">
    <property type="nucleotide sequence ID" value="NZ_BJLD01000002.1"/>
</dbReference>
<reference evidence="2 3" key="1">
    <citation type="submission" date="2019-06" db="EMBL/GenBank/DDBJ databases">
        <title>Draft genome sequence of Corynebacterium striatum NBRC 15291.</title>
        <authorList>
            <person name="Miura T."/>
            <person name="Furukawa M."/>
            <person name="Shimamura M."/>
            <person name="Ohyama Y."/>
            <person name="Yamazoe A."/>
            <person name="Kawasaki H."/>
        </authorList>
    </citation>
    <scope>NUCLEOTIDE SEQUENCE [LARGE SCALE GENOMIC DNA]</scope>
    <source>
        <strain evidence="2 3">NBRC 15291</strain>
    </source>
</reference>
<accession>A0ABC9ZN38</accession>
<dbReference type="Proteomes" id="UP000315234">
    <property type="component" value="Unassembled WGS sequence"/>
</dbReference>
<proteinExistence type="predicted"/>
<keyword evidence="2" id="KW-0238">DNA-binding</keyword>
<feature type="region of interest" description="Disordered" evidence="1">
    <location>
        <begin position="159"/>
        <end position="184"/>
    </location>
</feature>
<dbReference type="AlphaFoldDB" id="A0ABC9ZN38"/>